<dbReference type="AlphaFoldDB" id="A0A0L7T3A8"/>
<dbReference type="EMBL" id="JRXE01000043">
    <property type="protein sequence ID" value="KOC87344.1"/>
    <property type="molecule type" value="Genomic_DNA"/>
</dbReference>
<keyword evidence="3" id="KW-0378">Hydrolase</keyword>
<dbReference type="Proteomes" id="UP000037088">
    <property type="component" value="Unassembled WGS sequence"/>
</dbReference>
<dbReference type="InterPro" id="IPR052358">
    <property type="entry name" value="Aro_Compnd_Degr_Hydrolases"/>
</dbReference>
<evidence type="ECO:0000313" key="2">
    <source>
        <dbReference type="EMBL" id="KOC87344.1"/>
    </source>
</evidence>
<name>A0A0L7T3A8_9GAMM</name>
<organism evidence="3 4">
    <name type="scientific">Winslowiella iniecta</name>
    <dbReference type="NCBI Taxonomy" id="1560201"/>
    <lineage>
        <taxon>Bacteria</taxon>
        <taxon>Pseudomonadati</taxon>
        <taxon>Pseudomonadota</taxon>
        <taxon>Gammaproteobacteria</taxon>
        <taxon>Enterobacterales</taxon>
        <taxon>Erwiniaceae</taxon>
        <taxon>Winslowiella</taxon>
    </lineage>
</organism>
<dbReference type="PANTHER" id="PTHR35563:SF2">
    <property type="entry name" value="BARREL METAL-DEPENDENT HYDROLASE, PUTATIVE (AFU_ORTHOLOGUE AFUA_1G16240)-RELATED"/>
    <property type="match status" value="1"/>
</dbReference>
<dbReference type="PANTHER" id="PTHR35563">
    <property type="entry name" value="BARREL METAL-DEPENDENT HYDROLASE, PUTATIVE (AFU_ORTHOLOGUE AFUA_1G16240)-RELATED"/>
    <property type="match status" value="1"/>
</dbReference>
<dbReference type="PATRIC" id="fig|1560201.3.peg.4453"/>
<dbReference type="SUPFAM" id="SSF51556">
    <property type="entry name" value="Metallo-dependent hydrolases"/>
    <property type="match status" value="1"/>
</dbReference>
<comment type="caution">
    <text evidence="3">The sequence shown here is derived from an EMBL/GenBank/DDBJ whole genome shotgun (WGS) entry which is preliminary data.</text>
</comment>
<dbReference type="InterPro" id="IPR032466">
    <property type="entry name" value="Metal_Hydrolase"/>
</dbReference>
<evidence type="ECO:0000259" key="1">
    <source>
        <dbReference type="Pfam" id="PF04909"/>
    </source>
</evidence>
<dbReference type="Proteomes" id="UP000036851">
    <property type="component" value="Unassembled WGS sequence"/>
</dbReference>
<gene>
    <name evidence="2" type="ORF">NG42_20995</name>
    <name evidence="3" type="ORF">NG43_18165</name>
</gene>
<sequence length="276" mass="30661">MSISLQPIIDCHHHVFDPANFPYATESGYHPDGHELATPAYYQAVMEAYNIQHSLIVGPTSAYNTDNRCLLATLKQGSGKFKGIAVTPFDIDSDRLATLKAQGVVGIAMNVAMLGVEPFLQLDGLMARLAELDMYAQVQVQDDQLLALMPLLQRSHARLLIDHSGRPDVTAGVQQPAFQALLSLADNGRSAVKLSGLAKFSREAWPYRDGHPYLHALLNAFGAENCMWGSDWPFLRASERMDMGTQLLLLETLFPDEQTRRQILWHTPQRLFGFGL</sequence>
<evidence type="ECO:0000313" key="3">
    <source>
        <dbReference type="EMBL" id="KOC89805.1"/>
    </source>
</evidence>
<accession>A0A0L7T3A8</accession>
<dbReference type="Gene3D" id="3.20.20.140">
    <property type="entry name" value="Metal-dependent hydrolases"/>
    <property type="match status" value="1"/>
</dbReference>
<dbReference type="GO" id="GO:0016787">
    <property type="term" value="F:hydrolase activity"/>
    <property type="evidence" value="ECO:0007669"/>
    <property type="project" value="UniProtKB-KW"/>
</dbReference>
<reference evidence="4 5" key="1">
    <citation type="journal article" date="2015" name="Int. J. Syst. Evol. Microbiol.">
        <title>Erwinia iniecta sp. nov., isolated from Russian wheat aphids (Diuraphis noxia).</title>
        <authorList>
            <person name="Campillo T."/>
            <person name="Luna E."/>
            <person name="Portier P."/>
            <person name="Fischer-Le Saux M."/>
            <person name="Lapitan N."/>
            <person name="Tisserat N.A."/>
            <person name="Leach J.E."/>
        </authorList>
    </citation>
    <scope>NUCLEOTIDE SEQUENCE [LARGE SCALE GENOMIC DNA]</scope>
    <source>
        <strain evidence="2 5">B120</strain>
        <strain evidence="3 4">B149</strain>
    </source>
</reference>
<dbReference type="InterPro" id="IPR006680">
    <property type="entry name" value="Amidohydro-rel"/>
</dbReference>
<dbReference type="EMBL" id="JRXF01000034">
    <property type="protein sequence ID" value="KOC89805.1"/>
    <property type="molecule type" value="Genomic_DNA"/>
</dbReference>
<feature type="domain" description="Amidohydrolase-related" evidence="1">
    <location>
        <begin position="9"/>
        <end position="274"/>
    </location>
</feature>
<dbReference type="Pfam" id="PF04909">
    <property type="entry name" value="Amidohydro_2"/>
    <property type="match status" value="1"/>
</dbReference>
<protein>
    <submittedName>
        <fullName evidence="3">2-pyrone-4,6-dicarboxylate hydrolase</fullName>
    </submittedName>
</protein>
<evidence type="ECO:0000313" key="4">
    <source>
        <dbReference type="Proteomes" id="UP000036851"/>
    </source>
</evidence>
<dbReference type="STRING" id="1560201.NG42_20995"/>
<evidence type="ECO:0000313" key="5">
    <source>
        <dbReference type="Proteomes" id="UP000037088"/>
    </source>
</evidence>
<proteinExistence type="predicted"/>
<keyword evidence="5" id="KW-1185">Reference proteome</keyword>